<keyword evidence="1" id="KW-0732">Signal</keyword>
<dbReference type="KEGG" id="cfus:CYFUS_001014"/>
<feature type="chain" id="PRO_5013123482" description="Lipoprotein" evidence="1">
    <location>
        <begin position="18"/>
        <end position="104"/>
    </location>
</feature>
<gene>
    <name evidence="2" type="ORF">CYFUS_001014</name>
</gene>
<dbReference type="AlphaFoldDB" id="A0A250IWG0"/>
<feature type="signal peptide" evidence="1">
    <location>
        <begin position="1"/>
        <end position="17"/>
    </location>
</feature>
<dbReference type="EMBL" id="CP022098">
    <property type="protein sequence ID" value="ATB35600.1"/>
    <property type="molecule type" value="Genomic_DNA"/>
</dbReference>
<dbReference type="Proteomes" id="UP000217257">
    <property type="component" value="Chromosome"/>
</dbReference>
<evidence type="ECO:0000313" key="3">
    <source>
        <dbReference type="Proteomes" id="UP000217257"/>
    </source>
</evidence>
<dbReference type="PROSITE" id="PS51257">
    <property type="entry name" value="PROKAR_LIPOPROTEIN"/>
    <property type="match status" value="1"/>
</dbReference>
<reference evidence="2 3" key="1">
    <citation type="submission" date="2017-06" db="EMBL/GenBank/DDBJ databases">
        <title>Sequencing and comparative analysis of myxobacterial genomes.</title>
        <authorList>
            <person name="Rupp O."/>
            <person name="Goesmann A."/>
            <person name="Sogaard-Andersen L."/>
        </authorList>
    </citation>
    <scope>NUCLEOTIDE SEQUENCE [LARGE SCALE GENOMIC DNA]</scope>
    <source>
        <strain evidence="2 3">DSM 52655</strain>
    </source>
</reference>
<organism evidence="2 3">
    <name type="scientific">Cystobacter fuscus</name>
    <dbReference type="NCBI Taxonomy" id="43"/>
    <lineage>
        <taxon>Bacteria</taxon>
        <taxon>Pseudomonadati</taxon>
        <taxon>Myxococcota</taxon>
        <taxon>Myxococcia</taxon>
        <taxon>Myxococcales</taxon>
        <taxon>Cystobacterineae</taxon>
        <taxon>Archangiaceae</taxon>
        <taxon>Cystobacter</taxon>
    </lineage>
</organism>
<sequence>MMRGLKSLVFVAGLAFAVGCGGTELEPELDSSELGKKESALGTCPGYTSACGTGICCQYEGWNGWYCATPDAPCGDTWCHPKSKCFTVGGNSFCEVAIDCQPAT</sequence>
<accession>A0A250IWG0</accession>
<name>A0A250IWG0_9BACT</name>
<evidence type="ECO:0000256" key="1">
    <source>
        <dbReference type="SAM" id="SignalP"/>
    </source>
</evidence>
<dbReference type="RefSeq" id="WP_095984202.1">
    <property type="nucleotide sequence ID" value="NZ_CP022098.1"/>
</dbReference>
<protein>
    <recommendedName>
        <fullName evidence="4">Lipoprotein</fullName>
    </recommendedName>
</protein>
<evidence type="ECO:0000313" key="2">
    <source>
        <dbReference type="EMBL" id="ATB35600.1"/>
    </source>
</evidence>
<proteinExistence type="predicted"/>
<evidence type="ECO:0008006" key="4">
    <source>
        <dbReference type="Google" id="ProtNLM"/>
    </source>
</evidence>